<dbReference type="HOGENOM" id="CLU_139017_0_0_7"/>
<gene>
    <name evidence="1" type="ORF">BABL1_gene_301</name>
</gene>
<organism evidence="1 2">
    <name type="scientific">Candidatus Babela massiliensis</name>
    <dbReference type="NCBI Taxonomy" id="673862"/>
    <lineage>
        <taxon>Bacteria</taxon>
        <taxon>Candidatus Babelota</taxon>
        <taxon>Candidatus Babeliae</taxon>
        <taxon>Candidatus Babeliales</taxon>
        <taxon>Candidatus Babeliaceae</taxon>
        <taxon>Candidatus Babela</taxon>
    </lineage>
</organism>
<evidence type="ECO:0000313" key="1">
    <source>
        <dbReference type="EMBL" id="CDK30714.1"/>
    </source>
</evidence>
<dbReference type="RefSeq" id="WP_023792291.1">
    <property type="nucleotide sequence ID" value="NC_023003.1"/>
</dbReference>
<dbReference type="KEGG" id="dpb:BABL1_gene_301"/>
<dbReference type="AlphaFoldDB" id="V6DGN5"/>
<sequence>MNSLKKIMLIGSLLTLLTPIYGADNVLCEQMVEQGLFQRDTICELALDITLGAASVVVPYVIFNLESYYKNISGKLKKLKDNFNDNKNTKLKNYAKTAAVGTVGAASAILAYKNLNNIREFSYNNRENIYRTIKRIHSTLSPEIKSYAKITAVGTVGAATAILTYKNFK</sequence>
<evidence type="ECO:0000313" key="2">
    <source>
        <dbReference type="Proteomes" id="UP000018769"/>
    </source>
</evidence>
<dbReference type="Proteomes" id="UP000018769">
    <property type="component" value="Chromosome I"/>
</dbReference>
<proteinExistence type="predicted"/>
<accession>V6DGN5</accession>
<reference evidence="1 2" key="1">
    <citation type="journal article" date="2015" name="Biol. Direct">
        <title>Babela massiliensis, a representative of a widespread bacterial phylum with unusual adaptations to parasitism in amoebae.</title>
        <authorList>
            <person name="Pagnier I."/>
            <person name="Yutin N."/>
            <person name="Croce O."/>
            <person name="Makarova K.S."/>
            <person name="Wolf Y.I."/>
            <person name="Benamar S."/>
            <person name="Raoult D."/>
            <person name="Koonin E.V."/>
            <person name="La Scola B."/>
        </authorList>
    </citation>
    <scope>NUCLEOTIDE SEQUENCE [LARGE SCALE GENOMIC DNA]</scope>
    <source>
        <strain evidence="2">BABL1</strain>
    </source>
</reference>
<protein>
    <submittedName>
        <fullName evidence="1">Uncharacterized protein</fullName>
    </submittedName>
</protein>
<name>V6DGN5_9BACT</name>
<keyword evidence="2" id="KW-1185">Reference proteome</keyword>
<dbReference type="EMBL" id="HG793133">
    <property type="protein sequence ID" value="CDK30714.1"/>
    <property type="molecule type" value="Genomic_DNA"/>
</dbReference>